<reference evidence="5" key="1">
    <citation type="submission" date="2020-07" db="EMBL/GenBank/DDBJ databases">
        <title>Genome sequence and genetic diversity analysis of an under-domesticated orphan crop, white fonio (Digitaria exilis).</title>
        <authorList>
            <person name="Bennetzen J.L."/>
            <person name="Chen S."/>
            <person name="Ma X."/>
            <person name="Wang X."/>
            <person name="Yssel A.E.J."/>
            <person name="Chaluvadi S.R."/>
            <person name="Johnson M."/>
            <person name="Gangashetty P."/>
            <person name="Hamidou F."/>
            <person name="Sanogo M.D."/>
            <person name="Zwaenepoel A."/>
            <person name="Wallace J."/>
            <person name="Van De Peer Y."/>
            <person name="Van Deynze A."/>
        </authorList>
    </citation>
    <scope>NUCLEOTIDE SEQUENCE</scope>
    <source>
        <tissue evidence="5">Leaves</tissue>
    </source>
</reference>
<dbReference type="Proteomes" id="UP000636709">
    <property type="component" value="Unassembled WGS sequence"/>
</dbReference>
<dbReference type="PANTHER" id="PTHR33491">
    <property type="entry name" value="OSJNBA0016N04.9 PROTEIN"/>
    <property type="match status" value="1"/>
</dbReference>
<dbReference type="InterPro" id="IPR025287">
    <property type="entry name" value="WAK_GUB"/>
</dbReference>
<feature type="signal peptide" evidence="3">
    <location>
        <begin position="1"/>
        <end position="25"/>
    </location>
</feature>
<evidence type="ECO:0000256" key="1">
    <source>
        <dbReference type="ARBA" id="ARBA00004167"/>
    </source>
</evidence>
<sequence>MELSTIRAIFPFLVLALHGIQLAVASGLLRSQESNGTVVPSVANLAGCKTACGDLTFNYPFGIGPRCSRGPDFELTCNESTQPPTLLLRDGITQVAYNIVSLDTGNIDFESNTDISINILSTIPLSYNVNVYNMHWISPGASFALSGILLNVTGCNFDIYFKTQDANITSPLCTLTCPTSDITVMEAMQNCNGTGCCSISWETTIREFNLKFVRHRESIPQGRYNRSSLWDYLNMTTVDAGLSWNIVDEPSCASAKENKTNYACVGENTRCVNSQWSLDF</sequence>
<proteinExistence type="predicted"/>
<feature type="chain" id="PRO_5032270874" description="Wall-associated receptor kinase galacturonan-binding domain-containing protein" evidence="3">
    <location>
        <begin position="26"/>
        <end position="280"/>
    </location>
</feature>
<evidence type="ECO:0000313" key="5">
    <source>
        <dbReference type="EMBL" id="KAF8661990.1"/>
    </source>
</evidence>
<evidence type="ECO:0000256" key="3">
    <source>
        <dbReference type="SAM" id="SignalP"/>
    </source>
</evidence>
<keyword evidence="6" id="KW-1185">Reference proteome</keyword>
<dbReference type="OrthoDB" id="685410at2759"/>
<dbReference type="AlphaFoldDB" id="A0A835AGM8"/>
<evidence type="ECO:0000259" key="4">
    <source>
        <dbReference type="Pfam" id="PF13947"/>
    </source>
</evidence>
<evidence type="ECO:0000313" key="6">
    <source>
        <dbReference type="Proteomes" id="UP000636709"/>
    </source>
</evidence>
<dbReference type="EMBL" id="JACEFO010002390">
    <property type="protein sequence ID" value="KAF8661990.1"/>
    <property type="molecule type" value="Genomic_DNA"/>
</dbReference>
<accession>A0A835AGM8</accession>
<keyword evidence="2 3" id="KW-0732">Signal</keyword>
<evidence type="ECO:0000256" key="2">
    <source>
        <dbReference type="ARBA" id="ARBA00022729"/>
    </source>
</evidence>
<dbReference type="GO" id="GO:0030247">
    <property type="term" value="F:polysaccharide binding"/>
    <property type="evidence" value="ECO:0007669"/>
    <property type="project" value="InterPro"/>
</dbReference>
<organism evidence="5 6">
    <name type="scientific">Digitaria exilis</name>
    <dbReference type="NCBI Taxonomy" id="1010633"/>
    <lineage>
        <taxon>Eukaryota</taxon>
        <taxon>Viridiplantae</taxon>
        <taxon>Streptophyta</taxon>
        <taxon>Embryophyta</taxon>
        <taxon>Tracheophyta</taxon>
        <taxon>Spermatophyta</taxon>
        <taxon>Magnoliopsida</taxon>
        <taxon>Liliopsida</taxon>
        <taxon>Poales</taxon>
        <taxon>Poaceae</taxon>
        <taxon>PACMAD clade</taxon>
        <taxon>Panicoideae</taxon>
        <taxon>Panicodae</taxon>
        <taxon>Paniceae</taxon>
        <taxon>Anthephorinae</taxon>
        <taxon>Digitaria</taxon>
    </lineage>
</organism>
<gene>
    <name evidence="5" type="ORF">HU200_056605</name>
</gene>
<dbReference type="Pfam" id="PF13947">
    <property type="entry name" value="GUB_WAK_bind"/>
    <property type="match status" value="1"/>
</dbReference>
<feature type="domain" description="Wall-associated receptor kinase galacturonan-binding" evidence="4">
    <location>
        <begin position="48"/>
        <end position="104"/>
    </location>
</feature>
<name>A0A835AGM8_9POAL</name>
<dbReference type="GO" id="GO:0016020">
    <property type="term" value="C:membrane"/>
    <property type="evidence" value="ECO:0007669"/>
    <property type="project" value="UniProtKB-SubCell"/>
</dbReference>
<protein>
    <recommendedName>
        <fullName evidence="4">Wall-associated receptor kinase galacturonan-binding domain-containing protein</fullName>
    </recommendedName>
</protein>
<comment type="subcellular location">
    <subcellularLocation>
        <location evidence="1">Membrane</location>
        <topology evidence="1">Single-pass membrane protein</topology>
    </subcellularLocation>
</comment>
<comment type="caution">
    <text evidence="5">The sequence shown here is derived from an EMBL/GenBank/DDBJ whole genome shotgun (WGS) entry which is preliminary data.</text>
</comment>